<dbReference type="EMBL" id="BMQS01000026">
    <property type="protein sequence ID" value="GGU03575.1"/>
    <property type="molecule type" value="Genomic_DNA"/>
</dbReference>
<evidence type="ECO:0000313" key="3">
    <source>
        <dbReference type="Proteomes" id="UP000276741"/>
    </source>
</evidence>
<dbReference type="Gene3D" id="3.30.1050.10">
    <property type="entry name" value="SCP2 sterol-binding domain"/>
    <property type="match status" value="1"/>
</dbReference>
<dbReference type="Proteomes" id="UP000616143">
    <property type="component" value="Unassembled WGS sequence"/>
</dbReference>
<evidence type="ECO:0000313" key="1">
    <source>
        <dbReference type="EMBL" id="BBD73809.1"/>
    </source>
</evidence>
<reference evidence="3" key="2">
    <citation type="submission" date="2018-04" db="EMBL/GenBank/DDBJ databases">
        <title>Complete genome sequence of Sulfodiicoccus acidiphilus strain HS-1.</title>
        <authorList>
            <person name="Sakai H.D."/>
            <person name="Kurosawa N."/>
        </authorList>
    </citation>
    <scope>NUCLEOTIDE SEQUENCE [LARGE SCALE GENOMIC DNA]</scope>
    <source>
        <strain evidence="3">HS-1</strain>
    </source>
</reference>
<reference evidence="2" key="1">
    <citation type="journal article" date="2014" name="Int. J. Syst. Evol. Microbiol.">
        <title>Complete genome sequence of Corynebacterium casei LMG S-19264T (=DSM 44701T), isolated from a smear-ripened cheese.</title>
        <authorList>
            <consortium name="US DOE Joint Genome Institute (JGI-PGF)"/>
            <person name="Walter F."/>
            <person name="Albersmeier A."/>
            <person name="Kalinowski J."/>
            <person name="Ruckert C."/>
        </authorList>
    </citation>
    <scope>NUCLEOTIDE SEQUENCE</scope>
    <source>
        <strain evidence="2">JCM 31740</strain>
    </source>
</reference>
<name>A0A348B6K7_9CREN</name>
<sequence>MSLVYPSREWAEAYCKALSEDKAYNDAGKGWQWDVVLSVVNLPTELSRQLNADKAALKLQLREGKCLGVEFAIGAVPDAPYVLEADYSTWSKVIQGKLEVVGAMLSGTIRLKRGSMVSLARYTNAAVAMARVTTKLSTKFLS</sequence>
<keyword evidence="3" id="KW-1185">Reference proteome</keyword>
<reference evidence="1" key="3">
    <citation type="journal article" date="2019" name="BMC Res. Notes">
        <title>Complete genome sequence of the Sulfodiicoccus acidiphilus strain HS-1T, the first crenarchaeon that lacks polB3, isolated from an acidic hot spring in Ohwaku-dani, Hakone, Japan.</title>
        <authorList>
            <person name="Sakai H.D."/>
            <person name="Kurosawa N."/>
        </authorList>
    </citation>
    <scope>NUCLEOTIDE SEQUENCE</scope>
    <source>
        <strain evidence="1">HS-1</strain>
    </source>
</reference>
<dbReference type="EMBL" id="AP018553">
    <property type="protein sequence ID" value="BBD73809.1"/>
    <property type="molecule type" value="Genomic_DNA"/>
</dbReference>
<dbReference type="RefSeq" id="WP_126451068.1">
    <property type="nucleotide sequence ID" value="NZ_AP018553.1"/>
</dbReference>
<dbReference type="OrthoDB" id="51304at2157"/>
<accession>A0A348B6K7</accession>
<proteinExistence type="predicted"/>
<evidence type="ECO:0000313" key="2">
    <source>
        <dbReference type="EMBL" id="GGU03575.1"/>
    </source>
</evidence>
<dbReference type="GeneID" id="38667655"/>
<reference evidence="2" key="4">
    <citation type="submission" date="2020-09" db="EMBL/GenBank/DDBJ databases">
        <authorList>
            <person name="Sun Q."/>
            <person name="Ohkuma M."/>
        </authorList>
    </citation>
    <scope>NUCLEOTIDE SEQUENCE</scope>
    <source>
        <strain evidence="2">JCM 31740</strain>
    </source>
</reference>
<protein>
    <submittedName>
        <fullName evidence="1">Fis family transcriptional regulator</fullName>
    </submittedName>
</protein>
<dbReference type="InterPro" id="IPR036527">
    <property type="entry name" value="SCP2_sterol-bd_dom_sf"/>
</dbReference>
<dbReference type="Proteomes" id="UP000276741">
    <property type="component" value="Chromosome"/>
</dbReference>
<dbReference type="SUPFAM" id="SSF55718">
    <property type="entry name" value="SCP-like"/>
    <property type="match status" value="1"/>
</dbReference>
<gene>
    <name evidence="2" type="ORF">GCM10007116_20530</name>
    <name evidence="1" type="ORF">HS1genome_2198</name>
</gene>
<organism evidence="1 3">
    <name type="scientific">Sulfodiicoccus acidiphilus</name>
    <dbReference type="NCBI Taxonomy" id="1670455"/>
    <lineage>
        <taxon>Archaea</taxon>
        <taxon>Thermoproteota</taxon>
        <taxon>Thermoprotei</taxon>
        <taxon>Sulfolobales</taxon>
        <taxon>Sulfolobaceae</taxon>
        <taxon>Sulfodiicoccus</taxon>
    </lineage>
</organism>
<dbReference type="AlphaFoldDB" id="A0A348B6K7"/>
<dbReference type="KEGG" id="sacd:HS1genome_2198"/>